<name>A0A8J7Q5X7_9BACT</name>
<evidence type="ECO:0000313" key="3">
    <source>
        <dbReference type="Proteomes" id="UP000664417"/>
    </source>
</evidence>
<evidence type="ECO:0000313" key="1">
    <source>
        <dbReference type="EMBL" id="MBO1317309.1"/>
    </source>
</evidence>
<keyword evidence="3" id="KW-1185">Reference proteome</keyword>
<accession>A0A8J7Q5X7</accession>
<comment type="caution">
    <text evidence="2">The sequence shown here is derived from an EMBL/GenBank/DDBJ whole genome shotgun (WGS) entry which is preliminary data.</text>
</comment>
<gene>
    <name evidence="1" type="ORF">J3U88_02470</name>
    <name evidence="2" type="ORF">J3U88_09110</name>
</gene>
<sequence>MRLDMHPYQGVGPIQFGMTREQVRKAASEPAHPFRKNMFSLCDTDEFTKARVHVFYEAEGDTVEAIEIWQPAKPTLGGATLLDKPIVLLRQQLLETDPEMAEEKVGELQSDKLGLCVWAPTADADPHLPPRSVMMFCRGYWDNFEEKRKNAMLHVMKKLAEGS</sequence>
<reference evidence="2" key="1">
    <citation type="submission" date="2021-03" db="EMBL/GenBank/DDBJ databases">
        <authorList>
            <person name="Wang G."/>
        </authorList>
    </citation>
    <scope>NUCLEOTIDE SEQUENCE</scope>
    <source>
        <strain evidence="2">KCTC 12899</strain>
    </source>
</reference>
<dbReference type="RefSeq" id="WP_207856546.1">
    <property type="nucleotide sequence ID" value="NZ_JAFREP010000002.1"/>
</dbReference>
<protein>
    <submittedName>
        <fullName evidence="2">Uncharacterized protein</fullName>
    </submittedName>
</protein>
<dbReference type="EMBL" id="JAFREP010000002">
    <property type="protein sequence ID" value="MBO1317309.1"/>
    <property type="molecule type" value="Genomic_DNA"/>
</dbReference>
<evidence type="ECO:0000313" key="2">
    <source>
        <dbReference type="EMBL" id="MBO1318616.1"/>
    </source>
</evidence>
<organism evidence="2 3">
    <name type="scientific">Acanthopleuribacter pedis</name>
    <dbReference type="NCBI Taxonomy" id="442870"/>
    <lineage>
        <taxon>Bacteria</taxon>
        <taxon>Pseudomonadati</taxon>
        <taxon>Acidobacteriota</taxon>
        <taxon>Holophagae</taxon>
        <taxon>Acanthopleuribacterales</taxon>
        <taxon>Acanthopleuribacteraceae</taxon>
        <taxon>Acanthopleuribacter</taxon>
    </lineage>
</organism>
<proteinExistence type="predicted"/>
<dbReference type="AlphaFoldDB" id="A0A8J7Q5X7"/>
<dbReference type="Proteomes" id="UP000664417">
    <property type="component" value="Unassembled WGS sequence"/>
</dbReference>
<dbReference type="EMBL" id="JAFREP010000006">
    <property type="protein sequence ID" value="MBO1318616.1"/>
    <property type="molecule type" value="Genomic_DNA"/>
</dbReference>